<dbReference type="InterPro" id="IPR003736">
    <property type="entry name" value="PAAI_dom"/>
</dbReference>
<evidence type="ECO:0000256" key="1">
    <source>
        <dbReference type="ARBA" id="ARBA00008324"/>
    </source>
</evidence>
<dbReference type="RefSeq" id="WP_025424220.1">
    <property type="nucleotide sequence ID" value="NZ_CP006570.1"/>
</dbReference>
<dbReference type="InterPro" id="IPR039298">
    <property type="entry name" value="ACOT13"/>
</dbReference>
<dbReference type="HOGENOM" id="CLU_089876_7_2_6"/>
<gene>
    <name evidence="4" type="ORF">Sant_P0046</name>
</gene>
<sequence>MTQPLTQPQLEALFKSSPFIDWLNIGIHAIDYDAETLTVVVPMRPEFERVAGSGQWHGGPLASIIDTVGDFALGVLLGQGLPTINFRVDYLRPAVDTDLHVTAQVRRLGRQVGVADVDVFNDRGQLLAIGRASYATGGAVARAG</sequence>
<evidence type="ECO:0000259" key="3">
    <source>
        <dbReference type="Pfam" id="PF03061"/>
    </source>
</evidence>
<keyword evidence="2" id="KW-0378">Hydrolase</keyword>
<dbReference type="EMBL" id="CP006570">
    <property type="protein sequence ID" value="AHF79093.1"/>
    <property type="molecule type" value="Genomic_DNA"/>
</dbReference>
<dbReference type="GO" id="GO:0047617">
    <property type="term" value="F:fatty acyl-CoA hydrolase activity"/>
    <property type="evidence" value="ECO:0007669"/>
    <property type="project" value="InterPro"/>
</dbReference>
<dbReference type="PANTHER" id="PTHR21660">
    <property type="entry name" value="THIOESTERASE SUPERFAMILY MEMBER-RELATED"/>
    <property type="match status" value="1"/>
</dbReference>
<protein>
    <submittedName>
        <fullName evidence="4">Phenylacetic acid degradation-related protein</fullName>
    </submittedName>
</protein>
<geneLocation type="plasmid" evidence="4 5">
    <name>pHS1</name>
</geneLocation>
<dbReference type="PATRIC" id="fig|1239307.3.peg.4569"/>
<keyword evidence="5" id="KW-1185">Reference proteome</keyword>
<organism evidence="4 5">
    <name type="scientific">Sodalis praecaptivus</name>
    <dbReference type="NCBI Taxonomy" id="1239307"/>
    <lineage>
        <taxon>Bacteria</taxon>
        <taxon>Pseudomonadati</taxon>
        <taxon>Pseudomonadota</taxon>
        <taxon>Gammaproteobacteria</taxon>
        <taxon>Enterobacterales</taxon>
        <taxon>Bruguierivoracaceae</taxon>
        <taxon>Sodalis</taxon>
    </lineage>
</organism>
<comment type="similarity">
    <text evidence="1">Belongs to the thioesterase PaaI family.</text>
</comment>
<proteinExistence type="inferred from homology"/>
<feature type="domain" description="Thioesterase" evidence="3">
    <location>
        <begin position="54"/>
        <end position="127"/>
    </location>
</feature>
<dbReference type="OrthoDB" id="9813158at2"/>
<accession>W0I3U4</accession>
<dbReference type="InterPro" id="IPR029069">
    <property type="entry name" value="HotDog_dom_sf"/>
</dbReference>
<dbReference type="InterPro" id="IPR006683">
    <property type="entry name" value="Thioestr_dom"/>
</dbReference>
<evidence type="ECO:0000313" key="5">
    <source>
        <dbReference type="Proteomes" id="UP000019028"/>
    </source>
</evidence>
<reference evidence="4 5" key="1">
    <citation type="journal article" date="2014" name="Genome Biol. Evol.">
        <title>Genome degeneration and adaptation in a nascent stage of symbiosis.</title>
        <authorList>
            <person name="Oakeson K.F."/>
            <person name="Gil R."/>
            <person name="Clayton A.L."/>
            <person name="Dunn D.M."/>
            <person name="von Niederhausern A.C."/>
            <person name="Hamil C."/>
            <person name="Aoyagi A."/>
            <person name="Duval B."/>
            <person name="Baca A."/>
            <person name="Silva F.J."/>
            <person name="Vallier A."/>
            <person name="Jackson D.G."/>
            <person name="Latorre A."/>
            <person name="Weiss R.B."/>
            <person name="Heddi A."/>
            <person name="Moya A."/>
            <person name="Dale C."/>
        </authorList>
    </citation>
    <scope>NUCLEOTIDE SEQUENCE [LARGE SCALE GENOMIC DNA]</scope>
    <source>
        <strain evidence="4 5">HS1</strain>
        <plasmid evidence="5">Plasmid pHS1</plasmid>
    </source>
</reference>
<dbReference type="SUPFAM" id="SSF54637">
    <property type="entry name" value="Thioesterase/thiol ester dehydrase-isomerase"/>
    <property type="match status" value="1"/>
</dbReference>
<keyword evidence="4" id="KW-0614">Plasmid</keyword>
<dbReference type="Gene3D" id="3.10.129.10">
    <property type="entry name" value="Hotdog Thioesterase"/>
    <property type="match status" value="1"/>
</dbReference>
<dbReference type="Pfam" id="PF03061">
    <property type="entry name" value="4HBT"/>
    <property type="match status" value="1"/>
</dbReference>
<dbReference type="CDD" id="cd03443">
    <property type="entry name" value="PaaI_thioesterase"/>
    <property type="match status" value="1"/>
</dbReference>
<dbReference type="KEGG" id="sod:Sant_P0046"/>
<dbReference type="AlphaFoldDB" id="W0I3U4"/>
<evidence type="ECO:0000313" key="4">
    <source>
        <dbReference type="EMBL" id="AHF79093.1"/>
    </source>
</evidence>
<dbReference type="NCBIfam" id="TIGR00369">
    <property type="entry name" value="unchar_dom_1"/>
    <property type="match status" value="1"/>
</dbReference>
<dbReference type="PANTHER" id="PTHR21660:SF1">
    <property type="entry name" value="ACYL-COENZYME A THIOESTERASE 13"/>
    <property type="match status" value="1"/>
</dbReference>
<dbReference type="Proteomes" id="UP000019028">
    <property type="component" value="Plasmid pHS1"/>
</dbReference>
<name>W0I3U4_9GAMM</name>
<evidence type="ECO:0000256" key="2">
    <source>
        <dbReference type="ARBA" id="ARBA00022801"/>
    </source>
</evidence>